<reference evidence="11" key="1">
    <citation type="journal article" date="2019" name="Int. J. Syst. Evol. Microbiol.">
        <title>The Global Catalogue of Microorganisms (GCM) 10K type strain sequencing project: providing services to taxonomists for standard genome sequencing and annotation.</title>
        <authorList>
            <consortium name="The Broad Institute Genomics Platform"/>
            <consortium name="The Broad Institute Genome Sequencing Center for Infectious Disease"/>
            <person name="Wu L."/>
            <person name="Ma J."/>
        </authorList>
    </citation>
    <scope>NUCLEOTIDE SEQUENCE [LARGE SCALE GENOMIC DNA]</scope>
    <source>
        <strain evidence="11">CCM 7282</strain>
    </source>
</reference>
<keyword evidence="11" id="KW-1185">Reference proteome</keyword>
<comment type="subcellular location">
    <subcellularLocation>
        <location evidence="8">Cytoplasm</location>
    </subcellularLocation>
</comment>
<evidence type="ECO:0000256" key="2">
    <source>
        <dbReference type="ARBA" id="ARBA00000967"/>
    </source>
</evidence>
<proteinExistence type="inferred from homology"/>
<evidence type="ECO:0000256" key="8">
    <source>
        <dbReference type="HAMAP-Rule" id="MF_00181"/>
    </source>
</evidence>
<evidence type="ECO:0000256" key="7">
    <source>
        <dbReference type="ARBA" id="ARBA00049972"/>
    </source>
</evidence>
<comment type="caution">
    <text evidence="10">The sequence shown here is derived from an EMBL/GenBank/DDBJ whole genome shotgun (WGS) entry which is preliminary data.</text>
</comment>
<dbReference type="PANTHER" id="PTHR11963">
    <property type="entry name" value="LEUCINE AMINOPEPTIDASE-RELATED"/>
    <property type="match status" value="1"/>
</dbReference>
<dbReference type="PANTHER" id="PTHR11963:SF23">
    <property type="entry name" value="CYTOSOL AMINOPEPTIDASE"/>
    <property type="match status" value="1"/>
</dbReference>
<dbReference type="InterPro" id="IPR011356">
    <property type="entry name" value="Leucine_aapep/pepB"/>
</dbReference>
<dbReference type="SUPFAM" id="SSF52949">
    <property type="entry name" value="Macro domain-like"/>
    <property type="match status" value="1"/>
</dbReference>
<comment type="catalytic activity">
    <reaction evidence="2 8">
        <text>Release of an N-terminal amino acid, preferentially leucine, but not glutamic or aspartic acids.</text>
        <dbReference type="EC" id="3.4.11.10"/>
    </reaction>
</comment>
<dbReference type="HAMAP" id="MF_00181">
    <property type="entry name" value="Cytosol_peptidase_M17"/>
    <property type="match status" value="1"/>
</dbReference>
<dbReference type="SUPFAM" id="SSF53187">
    <property type="entry name" value="Zn-dependent exopeptidases"/>
    <property type="match status" value="1"/>
</dbReference>
<gene>
    <name evidence="8 10" type="primary">pepA</name>
    <name evidence="10" type="ORF">GCM10007216_09880</name>
</gene>
<feature type="binding site" evidence="8">
    <location>
        <position position="287"/>
    </location>
    <ligand>
        <name>Mn(2+)</name>
        <dbReference type="ChEBI" id="CHEBI:29035"/>
        <label>2</label>
    </ligand>
</feature>
<evidence type="ECO:0000259" key="9">
    <source>
        <dbReference type="PROSITE" id="PS00631"/>
    </source>
</evidence>
<name>A0ABQ1NS85_9BACI</name>
<feature type="active site" evidence="8">
    <location>
        <position position="276"/>
    </location>
</feature>
<dbReference type="EC" id="3.4.11.10" evidence="8"/>
<evidence type="ECO:0000313" key="10">
    <source>
        <dbReference type="EMBL" id="GGC81363.1"/>
    </source>
</evidence>
<dbReference type="Proteomes" id="UP000619534">
    <property type="component" value="Unassembled WGS sequence"/>
</dbReference>
<feature type="binding site" evidence="8">
    <location>
        <position position="348"/>
    </location>
    <ligand>
        <name>Mn(2+)</name>
        <dbReference type="ChEBI" id="CHEBI:29035"/>
        <label>2</label>
    </ligand>
</feature>
<evidence type="ECO:0000256" key="1">
    <source>
        <dbReference type="ARBA" id="ARBA00000135"/>
    </source>
</evidence>
<keyword evidence="5 8" id="KW-0645">Protease</keyword>
<feature type="domain" description="Cytosol aminopeptidase" evidence="9">
    <location>
        <begin position="344"/>
        <end position="351"/>
    </location>
</feature>
<evidence type="ECO:0000256" key="4">
    <source>
        <dbReference type="ARBA" id="ARBA00022438"/>
    </source>
</evidence>
<dbReference type="NCBIfam" id="NF002083">
    <property type="entry name" value="PRK00913.3-5"/>
    <property type="match status" value="1"/>
</dbReference>
<evidence type="ECO:0000256" key="6">
    <source>
        <dbReference type="ARBA" id="ARBA00022801"/>
    </source>
</evidence>
<dbReference type="EMBL" id="BMCJ01000002">
    <property type="protein sequence ID" value="GGC81363.1"/>
    <property type="molecule type" value="Genomic_DNA"/>
</dbReference>
<feature type="binding site" evidence="8">
    <location>
        <position position="348"/>
    </location>
    <ligand>
        <name>Mn(2+)</name>
        <dbReference type="ChEBI" id="CHEBI:29035"/>
        <label>1</label>
    </ligand>
</feature>
<keyword evidence="8" id="KW-0464">Manganese</keyword>
<dbReference type="Pfam" id="PF02789">
    <property type="entry name" value="Peptidase_M17_N"/>
    <property type="match status" value="1"/>
</dbReference>
<evidence type="ECO:0000256" key="3">
    <source>
        <dbReference type="ARBA" id="ARBA00009528"/>
    </source>
</evidence>
<dbReference type="Gene3D" id="3.40.220.10">
    <property type="entry name" value="Leucine Aminopeptidase, subunit E, domain 1"/>
    <property type="match status" value="1"/>
</dbReference>
<keyword evidence="8" id="KW-0479">Metal-binding</keyword>
<evidence type="ECO:0000256" key="5">
    <source>
        <dbReference type="ARBA" id="ARBA00022670"/>
    </source>
</evidence>
<feature type="active site" evidence="8">
    <location>
        <position position="350"/>
    </location>
</feature>
<dbReference type="EC" id="3.4.11.1" evidence="8"/>
<feature type="binding site" evidence="8">
    <location>
        <position position="264"/>
    </location>
    <ligand>
        <name>Mn(2+)</name>
        <dbReference type="ChEBI" id="CHEBI:29035"/>
        <label>2</label>
    </ligand>
</feature>
<dbReference type="InterPro" id="IPR043472">
    <property type="entry name" value="Macro_dom-like"/>
</dbReference>
<dbReference type="NCBIfam" id="NF002073">
    <property type="entry name" value="PRK00913.1-2"/>
    <property type="match status" value="1"/>
</dbReference>
<organism evidence="10 11">
    <name type="scientific">Thalassobacillus devorans</name>
    <dbReference type="NCBI Taxonomy" id="279813"/>
    <lineage>
        <taxon>Bacteria</taxon>
        <taxon>Bacillati</taxon>
        <taxon>Bacillota</taxon>
        <taxon>Bacilli</taxon>
        <taxon>Bacillales</taxon>
        <taxon>Bacillaceae</taxon>
        <taxon>Thalassobacillus</taxon>
    </lineage>
</organism>
<protein>
    <recommendedName>
        <fullName evidence="8">Probable cytosol aminopeptidase</fullName>
        <ecNumber evidence="8">3.4.11.1</ecNumber>
    </recommendedName>
    <alternativeName>
        <fullName evidence="8">Leucine aminopeptidase</fullName>
        <shortName evidence="8">LAP</shortName>
        <ecNumber evidence="8">3.4.11.10</ecNumber>
    </alternativeName>
    <alternativeName>
        <fullName evidence="8">Leucyl aminopeptidase</fullName>
    </alternativeName>
</protein>
<dbReference type="Gene3D" id="3.40.630.10">
    <property type="entry name" value="Zn peptidases"/>
    <property type="match status" value="1"/>
</dbReference>
<sequence length="495" mass="54087">MYTIRKTLLEQDEALIVGLFHENKNQQPIYQLLNEQFDEGLDSYVKSGDISNNYKTVSKILTYGKIPVKRVYFLGLGKKKELTQTKIKLAFGKLFQHLQKDGLTKAAIAYDSFSFGETEEEQMAKTITEAMVMATYQFPHYKTSNYQLKKVIDDLVLITDEKKEKKLLQSLTAGEAFGKGANTSRYLVNLPANLLTANDMAEFSRTLAEEHGFEAEILEKEDLQNLGMGALLAVNQGSEEPPKMIVLKYQGRTEWTDVIGLVGKGITYDTGGYSLKSKTGMPGMKGDMGGAAAVLGAMDIIGRLKPAQNVVAVIPSTDNMISGGAFKPDDVITSLSGKTIEVLNTDAEGRLALADGITYAKHHRAQKLIDVATLTGGMVTALGEWMTGAMTNDPSFFTQLNKASDEAGEPMWLLPYNKDYQAQVRKSSVADLNNSPTRKAHPIMGGAFVAEFAEDTPWVHIDIAGTSVAESDHDLGPKGPTGVMARTLANYILKA</sequence>
<feature type="binding site" evidence="8">
    <location>
        <position position="269"/>
    </location>
    <ligand>
        <name>Mn(2+)</name>
        <dbReference type="ChEBI" id="CHEBI:29035"/>
        <label>1</label>
    </ligand>
</feature>
<comment type="cofactor">
    <cofactor evidence="8">
        <name>Mn(2+)</name>
        <dbReference type="ChEBI" id="CHEBI:29035"/>
    </cofactor>
    <text evidence="8">Binds 2 manganese ions per subunit.</text>
</comment>
<comment type="catalytic activity">
    <reaction evidence="1 8">
        <text>Release of an N-terminal amino acid, Xaa-|-Yaa-, in which Xaa is preferably Leu, but may be other amino acids including Pro although not Arg or Lys, and Yaa may be Pro. Amino acid amides and methyl esters are also readily hydrolyzed, but rates on arylamides are exceedingly low.</text>
        <dbReference type="EC" id="3.4.11.1"/>
    </reaction>
</comment>
<comment type="function">
    <text evidence="7 8">Presumably involved in the processing and regular turnover of intracellular proteins. Catalyzes the removal of unsubstituted N-terminal amino acids from various peptides.</text>
</comment>
<dbReference type="InterPro" id="IPR023042">
    <property type="entry name" value="Peptidase_M17_leu_NH2_pept"/>
</dbReference>
<evidence type="ECO:0000313" key="11">
    <source>
        <dbReference type="Proteomes" id="UP000619534"/>
    </source>
</evidence>
<dbReference type="InterPro" id="IPR008283">
    <property type="entry name" value="Peptidase_M17_N"/>
</dbReference>
<keyword evidence="8" id="KW-0963">Cytoplasm</keyword>
<feature type="binding site" evidence="8">
    <location>
        <position position="269"/>
    </location>
    <ligand>
        <name>Mn(2+)</name>
        <dbReference type="ChEBI" id="CHEBI:29035"/>
        <label>2</label>
    </ligand>
</feature>
<keyword evidence="4 8" id="KW-0031">Aminopeptidase</keyword>
<dbReference type="RefSeq" id="WP_062440823.1">
    <property type="nucleotide sequence ID" value="NZ_BMCJ01000002.1"/>
</dbReference>
<dbReference type="PRINTS" id="PR00481">
    <property type="entry name" value="LAMNOPPTDASE"/>
</dbReference>
<dbReference type="CDD" id="cd00433">
    <property type="entry name" value="Peptidase_M17"/>
    <property type="match status" value="1"/>
</dbReference>
<dbReference type="Pfam" id="PF00883">
    <property type="entry name" value="Peptidase_M17"/>
    <property type="match status" value="1"/>
</dbReference>
<dbReference type="PROSITE" id="PS00631">
    <property type="entry name" value="CYTOSOL_AP"/>
    <property type="match status" value="1"/>
</dbReference>
<feature type="binding site" evidence="8">
    <location>
        <position position="346"/>
    </location>
    <ligand>
        <name>Mn(2+)</name>
        <dbReference type="ChEBI" id="CHEBI:29035"/>
        <label>1</label>
    </ligand>
</feature>
<keyword evidence="6 8" id="KW-0378">Hydrolase</keyword>
<comment type="similarity">
    <text evidence="3 8">Belongs to the peptidase M17 family.</text>
</comment>
<accession>A0ABQ1NS85</accession>
<dbReference type="InterPro" id="IPR000819">
    <property type="entry name" value="Peptidase_M17_C"/>
</dbReference>
<dbReference type="GO" id="GO:0004177">
    <property type="term" value="F:aminopeptidase activity"/>
    <property type="evidence" value="ECO:0007669"/>
    <property type="project" value="UniProtKB-KW"/>
</dbReference>